<protein>
    <submittedName>
        <fullName evidence="2">Uncharacterized protein</fullName>
    </submittedName>
</protein>
<dbReference type="EMBL" id="BMAR01000001">
    <property type="protein sequence ID" value="GFR39739.1"/>
    <property type="molecule type" value="Genomic_DNA"/>
</dbReference>
<dbReference type="Proteomes" id="UP001054857">
    <property type="component" value="Unassembled WGS sequence"/>
</dbReference>
<dbReference type="InterPro" id="IPR052972">
    <property type="entry name" value="Sacsin_chaperone_reg"/>
</dbReference>
<proteinExistence type="predicted"/>
<feature type="region of interest" description="Disordered" evidence="1">
    <location>
        <begin position="265"/>
        <end position="323"/>
    </location>
</feature>
<dbReference type="PANTHER" id="PTHR15600">
    <property type="entry name" value="SACSIN"/>
    <property type="match status" value="1"/>
</dbReference>
<feature type="compositionally biased region" description="Low complexity" evidence="1">
    <location>
        <begin position="701"/>
        <end position="710"/>
    </location>
</feature>
<dbReference type="PANTHER" id="PTHR15600:SF42">
    <property type="entry name" value="SACSIN"/>
    <property type="match status" value="1"/>
</dbReference>
<comment type="caution">
    <text evidence="2">The sequence shown here is derived from an EMBL/GenBank/DDBJ whole genome shotgun (WGS) entry which is preliminary data.</text>
</comment>
<dbReference type="AlphaFoldDB" id="A0AAD3HFV4"/>
<reference evidence="2 3" key="1">
    <citation type="journal article" date="2021" name="Sci. Rep.">
        <title>Genome sequencing of the multicellular alga Astrephomene provides insights into convergent evolution of germ-soma differentiation.</title>
        <authorList>
            <person name="Yamashita S."/>
            <person name="Yamamoto K."/>
            <person name="Matsuzaki R."/>
            <person name="Suzuki S."/>
            <person name="Yamaguchi H."/>
            <person name="Hirooka S."/>
            <person name="Minakuchi Y."/>
            <person name="Miyagishima S."/>
            <person name="Kawachi M."/>
            <person name="Toyoda A."/>
            <person name="Nozaki H."/>
        </authorList>
    </citation>
    <scope>NUCLEOTIDE SEQUENCE [LARGE SCALE GENOMIC DNA]</scope>
    <source>
        <strain evidence="2 3">NIES-4017</strain>
    </source>
</reference>
<dbReference type="GO" id="GO:0030544">
    <property type="term" value="F:Hsp70 protein binding"/>
    <property type="evidence" value="ECO:0007669"/>
    <property type="project" value="TreeGrafter"/>
</dbReference>
<feature type="region of interest" description="Disordered" evidence="1">
    <location>
        <begin position="695"/>
        <end position="718"/>
    </location>
</feature>
<evidence type="ECO:0000313" key="3">
    <source>
        <dbReference type="Proteomes" id="UP001054857"/>
    </source>
</evidence>
<evidence type="ECO:0000313" key="2">
    <source>
        <dbReference type="EMBL" id="GFR39739.1"/>
    </source>
</evidence>
<feature type="compositionally biased region" description="Low complexity" evidence="1">
    <location>
        <begin position="283"/>
        <end position="316"/>
    </location>
</feature>
<keyword evidence="3" id="KW-1185">Reference proteome</keyword>
<feature type="non-terminal residue" evidence="2">
    <location>
        <position position="761"/>
    </location>
</feature>
<feature type="non-terminal residue" evidence="2">
    <location>
        <position position="1"/>
    </location>
</feature>
<sequence>LRQALSEHALIPTASSSGELRRPSELHDPRVAALSALLPPASTFFPAPALAASSPRLLDALAQLGMARTADMRVFLTAARALHDEHAAAAAVATVGAAARPPLPSPPAGGGAAAAAAASAAAAAASVGVEESLLPRARALLKHLESWAAQRAGTSSAARGEEEQRCWSQLAGLSWSPVVKEAPEPGLPWSSAQQPLLAPPRLCRPPGDAWLVSATLHILERPVGQQLAAALGWDMPPRVSVLAAQLLETGRLHAHRPTGILSAAAVPSSGAITSEQEQRTEGDSSGVAAGSSSSSSETEVAAGSAEATATDAGSDSNSKAPASVPVSAGTASLIKALDRAVHLLYGALSQAIDGSEGDLVMMSFERQDSPVVWVGEAFVTPGSAALHFEGDFRPYLWVVPEPLHQYDKLLALMGVHDRFTAQHFAAGLAGLASAASGSPLDDTALALALQLADCAADALAAYGVRPTGHFFVPDASSVMAPASELFFNDAEWLDTRDVQLAHGALPQATAEALGVRSLRYSAEVEAQRTAVLPCPSPAELRERLGLQAQAESSVPTATATASAAAAAAAAESAAATFLFELLEVADALGSRGLRLVLDRRHHPAQSLLQPALAAFQGPALCAVMPDVVLSAEEVAGLVGSRAQPPAVRGRATAYSAGLQSAFLVSELLQVVSGSCSYMFDPSGAYLGGSTGSGAGAGGSAGRSSSGSGPSRSRHAGGLATPRAKQYLHVSSDLTTTFADQFAVWSFAEGYDIRQHVSATLI</sequence>
<evidence type="ECO:0000256" key="1">
    <source>
        <dbReference type="SAM" id="MobiDB-lite"/>
    </source>
</evidence>
<organism evidence="2 3">
    <name type="scientific">Astrephomene gubernaculifera</name>
    <dbReference type="NCBI Taxonomy" id="47775"/>
    <lineage>
        <taxon>Eukaryota</taxon>
        <taxon>Viridiplantae</taxon>
        <taxon>Chlorophyta</taxon>
        <taxon>core chlorophytes</taxon>
        <taxon>Chlorophyceae</taxon>
        <taxon>CS clade</taxon>
        <taxon>Chlamydomonadales</taxon>
        <taxon>Astrephomenaceae</taxon>
        <taxon>Astrephomene</taxon>
    </lineage>
</organism>
<gene>
    <name evidence="2" type="ORF">Agub_g221</name>
</gene>
<name>A0AAD3HFV4_9CHLO</name>
<accession>A0AAD3HFV4</accession>